<feature type="transmembrane region" description="Helical" evidence="2">
    <location>
        <begin position="322"/>
        <end position="346"/>
    </location>
</feature>
<dbReference type="Proteomes" id="UP000321049">
    <property type="component" value="Unassembled WGS sequence"/>
</dbReference>
<evidence type="ECO:0000256" key="1">
    <source>
        <dbReference type="SAM" id="MobiDB-lite"/>
    </source>
</evidence>
<feature type="region of interest" description="Disordered" evidence="1">
    <location>
        <begin position="1"/>
        <end position="31"/>
    </location>
</feature>
<evidence type="ECO:0000256" key="2">
    <source>
        <dbReference type="SAM" id="Phobius"/>
    </source>
</evidence>
<feature type="transmembrane region" description="Helical" evidence="2">
    <location>
        <begin position="289"/>
        <end position="310"/>
    </location>
</feature>
<feature type="transmembrane region" description="Helical" evidence="2">
    <location>
        <begin position="72"/>
        <end position="94"/>
    </location>
</feature>
<sequence>MDTTTPTGPAGPDPAPGSSAPDPTPTPGNAPNSFFAAVRRLAITRSDDRWIGGVSGGLGDRFGIDPLLVRGIFFATLLLGGLGLVAYGVAWALLPERRDGRIHLEEMIQGRFDIALLGALTFVIVGFGRGDNWFFFWAPPEWVQAILWVSFIGGVVMLIAIVSNQASKPRPPSAPYAPPATYPAATYPAATYPAATYPTAPASSSVPAYGVPPVQPAPPVGDTPPAPPAWSASYAPAPPAPAPRPVHQRPVTPPRPRTPGAGVGTVGVVVALSLLSLAVLLVAERQGEFTGPVGLTALGIGIVLCGLGIIVSGLRGRTSGGLGGLAVVGILVAVPVGAVQNATWVWSGDSQHDFSADGTVVVTDRTDAENGWSVGFGDVTIDLTGVPMTSETLEVPISLAAGDLTVVVPSDASISADVDAGAGTVRWDVDGETKSVDGVGLSPRTFTAGAIDDDGPQLALQVQIGAGDVSIIEEN</sequence>
<feature type="domain" description="Phage shock protein PspC N-terminal" evidence="3">
    <location>
        <begin position="44"/>
        <end position="96"/>
    </location>
</feature>
<feature type="transmembrane region" description="Helical" evidence="2">
    <location>
        <begin position="261"/>
        <end position="283"/>
    </location>
</feature>
<evidence type="ECO:0000313" key="5">
    <source>
        <dbReference type="Proteomes" id="UP000321049"/>
    </source>
</evidence>
<dbReference type="Pfam" id="PF04024">
    <property type="entry name" value="PspC"/>
    <property type="match status" value="1"/>
</dbReference>
<proteinExistence type="predicted"/>
<keyword evidence="2" id="KW-0812">Transmembrane</keyword>
<evidence type="ECO:0000259" key="3">
    <source>
        <dbReference type="Pfam" id="PF04024"/>
    </source>
</evidence>
<dbReference type="EMBL" id="BJWH01000001">
    <property type="protein sequence ID" value="GEL96587.1"/>
    <property type="molecule type" value="Genomic_DNA"/>
</dbReference>
<feature type="region of interest" description="Disordered" evidence="1">
    <location>
        <begin position="214"/>
        <end position="260"/>
    </location>
</feature>
<comment type="caution">
    <text evidence="4">The sequence shown here is derived from an EMBL/GenBank/DDBJ whole genome shotgun (WGS) entry which is preliminary data.</text>
</comment>
<protein>
    <recommendedName>
        <fullName evidence="3">Phage shock protein PspC N-terminal domain-containing protein</fullName>
    </recommendedName>
</protein>
<keyword evidence="2" id="KW-1133">Transmembrane helix</keyword>
<feature type="transmembrane region" description="Helical" evidence="2">
    <location>
        <begin position="142"/>
        <end position="162"/>
    </location>
</feature>
<reference evidence="4 5" key="1">
    <citation type="submission" date="2019-07" db="EMBL/GenBank/DDBJ databases">
        <title>Whole genome shotgun sequence of Cellulomonas terrae NBRC 100819.</title>
        <authorList>
            <person name="Hosoyama A."/>
            <person name="Uohara A."/>
            <person name="Ohji S."/>
            <person name="Ichikawa N."/>
        </authorList>
    </citation>
    <scope>NUCLEOTIDE SEQUENCE [LARGE SCALE GENOMIC DNA]</scope>
    <source>
        <strain evidence="4 5">NBRC 100819</strain>
    </source>
</reference>
<dbReference type="RefSeq" id="WP_186814685.1">
    <property type="nucleotide sequence ID" value="NZ_BJWH01000001.1"/>
</dbReference>
<dbReference type="InterPro" id="IPR007168">
    <property type="entry name" value="Phageshock_PspC_N"/>
</dbReference>
<keyword evidence="2" id="KW-0472">Membrane</keyword>
<accession>A0A511JF22</accession>
<dbReference type="AlphaFoldDB" id="A0A511JF22"/>
<feature type="transmembrane region" description="Helical" evidence="2">
    <location>
        <begin position="114"/>
        <end position="136"/>
    </location>
</feature>
<gene>
    <name evidence="4" type="ORF">CTE05_01340</name>
</gene>
<organism evidence="4 5">
    <name type="scientific">Cellulomonas terrae</name>
    <dbReference type="NCBI Taxonomy" id="311234"/>
    <lineage>
        <taxon>Bacteria</taxon>
        <taxon>Bacillati</taxon>
        <taxon>Actinomycetota</taxon>
        <taxon>Actinomycetes</taxon>
        <taxon>Micrococcales</taxon>
        <taxon>Cellulomonadaceae</taxon>
        <taxon>Cellulomonas</taxon>
    </lineage>
</organism>
<evidence type="ECO:0000313" key="4">
    <source>
        <dbReference type="EMBL" id="GEL96587.1"/>
    </source>
</evidence>
<keyword evidence="5" id="KW-1185">Reference proteome</keyword>
<feature type="compositionally biased region" description="Pro residues" evidence="1">
    <location>
        <begin position="214"/>
        <end position="228"/>
    </location>
</feature>
<name>A0A511JF22_9CELL</name>